<organism evidence="1 2">
    <name type="scientific">Shinella lacus</name>
    <dbReference type="NCBI Taxonomy" id="2654216"/>
    <lineage>
        <taxon>Bacteria</taxon>
        <taxon>Pseudomonadati</taxon>
        <taxon>Pseudomonadota</taxon>
        <taxon>Alphaproteobacteria</taxon>
        <taxon>Hyphomicrobiales</taxon>
        <taxon>Rhizobiaceae</taxon>
        <taxon>Shinella</taxon>
    </lineage>
</organism>
<comment type="caution">
    <text evidence="1">The sequence shown here is derived from an EMBL/GenBank/DDBJ whole genome shotgun (WGS) entry which is preliminary data.</text>
</comment>
<sequence>MFLFGASRKFITCCTAASRKDALHYFSLTEIKNRAENRPALYARKGQMRLVDGLVDQLVLADHRIAAGMQAKNGDRQAA</sequence>
<name>A0ABT1R637_9HYPH</name>
<evidence type="ECO:0000313" key="2">
    <source>
        <dbReference type="Proteomes" id="UP000996601"/>
    </source>
</evidence>
<dbReference type="RefSeq" id="WP_256117011.1">
    <property type="nucleotide sequence ID" value="NZ_WHSB02000004.1"/>
</dbReference>
<gene>
    <name evidence="1" type="ORF">GB927_011430</name>
</gene>
<proteinExistence type="predicted"/>
<protein>
    <submittedName>
        <fullName evidence="1">Uncharacterized protein</fullName>
    </submittedName>
</protein>
<dbReference type="Proteomes" id="UP000996601">
    <property type="component" value="Unassembled WGS sequence"/>
</dbReference>
<accession>A0ABT1R637</accession>
<keyword evidence="2" id="KW-1185">Reference proteome</keyword>
<reference evidence="1" key="1">
    <citation type="submission" date="2021-07" db="EMBL/GenBank/DDBJ databases">
        <title>Shinella sp. nov., a novel member of the genus Shinella from water.</title>
        <authorList>
            <person name="Deng Y."/>
        </authorList>
    </citation>
    <scope>NUCLEOTIDE SEQUENCE</scope>
    <source>
        <strain evidence="1">CPCC 100929</strain>
    </source>
</reference>
<evidence type="ECO:0000313" key="1">
    <source>
        <dbReference type="EMBL" id="MCQ4630654.1"/>
    </source>
</evidence>
<dbReference type="EMBL" id="WHSB02000004">
    <property type="protein sequence ID" value="MCQ4630654.1"/>
    <property type="molecule type" value="Genomic_DNA"/>
</dbReference>